<organism evidence="2">
    <name type="scientific">Candidatus Heimdallarchaeum endolithica</name>
    <dbReference type="NCBI Taxonomy" id="2876572"/>
    <lineage>
        <taxon>Archaea</taxon>
        <taxon>Promethearchaeati</taxon>
        <taxon>Candidatus Heimdallarchaeota</taxon>
        <taxon>Candidatus Heimdallarchaeia (ex Rinke et al. 2021) (nom. nud.)</taxon>
        <taxon>Candidatus Heimdallarchaeales</taxon>
        <taxon>Candidatus Heimdallarchaeaceae</taxon>
        <taxon>Candidatus Heimdallarchaeum</taxon>
    </lineage>
</organism>
<feature type="transmembrane region" description="Helical" evidence="1">
    <location>
        <begin position="20"/>
        <end position="39"/>
    </location>
</feature>
<accession>A0A9Y1BPY0</accession>
<evidence type="ECO:0000313" key="2">
    <source>
        <dbReference type="EMBL" id="UJG43096.1"/>
    </source>
</evidence>
<keyword evidence="1" id="KW-1133">Transmembrane helix</keyword>
<proteinExistence type="predicted"/>
<dbReference type="AlphaFoldDB" id="A0A9Y1BPY0"/>
<dbReference type="Proteomes" id="UP001200513">
    <property type="component" value="Chromosome"/>
</dbReference>
<protein>
    <submittedName>
        <fullName evidence="2">Uncharacterized protein</fullName>
    </submittedName>
</protein>
<keyword evidence="1" id="KW-0812">Transmembrane</keyword>
<dbReference type="EMBL" id="CP084167">
    <property type="protein sequence ID" value="UJG43096.1"/>
    <property type="molecule type" value="Genomic_DNA"/>
</dbReference>
<keyword evidence="1" id="KW-0472">Membrane</keyword>
<sequence length="317" mass="37742">MSFQRKEKLKRFFKKFSKYLLDGSAFFLAMVAMTIDFFTDLISPDFQFSILVLLLSLVFIGRILEKEHILKINTFKQKLERAFYGFQENKELLRSINNKIEKPTISDVVTKWKDEEIKSSLKIAEELVISAIYPFELLTSIKGDLISYLVENKIKMRILLTGFDFESHAFKNAIIREDFSSEEQREELVRSRISNTKYLLMQIISKVEEGIRKKSEGEEIEERDILEKIKELIKIKANNYYSGYILSILKDRTMKSIAFVTINNFRQEIDDRLYFKIYEKDDERWFKHFERDFENMWSISGKSITEELYKENSKNSN</sequence>
<name>A0A9Y1BPY0_9ARCH</name>
<evidence type="ECO:0000256" key="1">
    <source>
        <dbReference type="SAM" id="Phobius"/>
    </source>
</evidence>
<gene>
    <name evidence="2" type="ORF">K9W46_12065</name>
</gene>
<feature type="transmembrane region" description="Helical" evidence="1">
    <location>
        <begin position="45"/>
        <end position="64"/>
    </location>
</feature>
<reference evidence="2" key="1">
    <citation type="journal article" date="2022" name="Nat. Microbiol.">
        <title>Unique mobile elements and scalable gene flow at the prokaryote-eukaryote boundary revealed by circularized Asgard archaea genomes.</title>
        <authorList>
            <person name="Wu F."/>
            <person name="Speth D.R."/>
            <person name="Philosof A."/>
            <person name="Cremiere A."/>
            <person name="Narayanan A."/>
            <person name="Barco R.A."/>
            <person name="Connon S.A."/>
            <person name="Amend J.P."/>
            <person name="Antoshechkin I.A."/>
            <person name="Orphan V.J."/>
        </authorList>
    </citation>
    <scope>NUCLEOTIDE SEQUENCE</scope>
    <source>
        <strain evidence="2">PR6</strain>
    </source>
</reference>